<keyword evidence="3" id="KW-1185">Reference proteome</keyword>
<reference evidence="3" key="1">
    <citation type="journal article" date="2019" name="Int. J. Syst. Evol. Microbiol.">
        <title>The Global Catalogue of Microorganisms (GCM) 10K type strain sequencing project: providing services to taxonomists for standard genome sequencing and annotation.</title>
        <authorList>
            <consortium name="The Broad Institute Genomics Platform"/>
            <consortium name="The Broad Institute Genome Sequencing Center for Infectious Disease"/>
            <person name="Wu L."/>
            <person name="Ma J."/>
        </authorList>
    </citation>
    <scope>NUCLEOTIDE SEQUENCE [LARGE SCALE GENOMIC DNA]</scope>
    <source>
        <strain evidence="3">CCUG 49339</strain>
    </source>
</reference>
<evidence type="ECO:0000313" key="3">
    <source>
        <dbReference type="Proteomes" id="UP001597214"/>
    </source>
</evidence>
<proteinExistence type="predicted"/>
<comment type="caution">
    <text evidence="2">The sequence shown here is derived from an EMBL/GenBank/DDBJ whole genome shotgun (WGS) entry which is preliminary data.</text>
</comment>
<feature type="transmembrane region" description="Helical" evidence="1">
    <location>
        <begin position="20"/>
        <end position="40"/>
    </location>
</feature>
<feature type="transmembrane region" description="Helical" evidence="1">
    <location>
        <begin position="284"/>
        <end position="306"/>
    </location>
</feature>
<feature type="transmembrane region" description="Helical" evidence="1">
    <location>
        <begin position="236"/>
        <end position="254"/>
    </location>
</feature>
<feature type="transmembrane region" description="Helical" evidence="1">
    <location>
        <begin position="109"/>
        <end position="131"/>
    </location>
</feature>
<dbReference type="PANTHER" id="PTHR37305">
    <property type="entry name" value="INTEGRAL MEMBRANE PROTEIN-RELATED"/>
    <property type="match status" value="1"/>
</dbReference>
<evidence type="ECO:0000313" key="2">
    <source>
        <dbReference type="EMBL" id="MFD1736506.1"/>
    </source>
</evidence>
<dbReference type="Proteomes" id="UP001597214">
    <property type="component" value="Unassembled WGS sequence"/>
</dbReference>
<gene>
    <name evidence="2" type="ORF">ACFSCX_08000</name>
</gene>
<keyword evidence="1" id="KW-0472">Membrane</keyword>
<feature type="transmembrane region" description="Helical" evidence="1">
    <location>
        <begin position="152"/>
        <end position="180"/>
    </location>
</feature>
<sequence length="313" mass="35366">MHNLILNENLKIYKRTGTLVMMFLLLAIIITVGIVTKFVFSDSQTDDWKATLQAETTQLQQDIDTGSYPKTAINYMEKEIAINEYRLSHDIPPTESQTLWGFMITSSDITILVSLFTIVVGAGIVASEFSWGTIKLLLIRPVSRSKILLSKFLATMLFALLSLFLLFTFSFIVGSILYGFDGLTLPYLAYTEGKVVEQNMLTYILTLYGLKSVNLVMMVTFAFMISTVFRSSSLSIGLAIFLMFTGSQIVQIFSRYDWVKYILFANTDLSQYINGTPIVEGMTITFSITILVIYFLLFTGLSWYIFNKRDVAA</sequence>
<dbReference type="Pfam" id="PF12679">
    <property type="entry name" value="ABC2_membrane_2"/>
    <property type="match status" value="1"/>
</dbReference>
<dbReference type="PANTHER" id="PTHR37305:SF1">
    <property type="entry name" value="MEMBRANE PROTEIN"/>
    <property type="match status" value="1"/>
</dbReference>
<feature type="transmembrane region" description="Helical" evidence="1">
    <location>
        <begin position="200"/>
        <end position="224"/>
    </location>
</feature>
<name>A0ABW4LNR2_9BACI</name>
<evidence type="ECO:0000256" key="1">
    <source>
        <dbReference type="SAM" id="Phobius"/>
    </source>
</evidence>
<dbReference type="EMBL" id="JBHUEM010000008">
    <property type="protein sequence ID" value="MFD1736506.1"/>
    <property type="molecule type" value="Genomic_DNA"/>
</dbReference>
<dbReference type="RefSeq" id="WP_377927663.1">
    <property type="nucleotide sequence ID" value="NZ_JBHUEM010000008.1"/>
</dbReference>
<accession>A0ABW4LNR2</accession>
<organism evidence="2 3">
    <name type="scientific">Bacillus salitolerans</name>
    <dbReference type="NCBI Taxonomy" id="1437434"/>
    <lineage>
        <taxon>Bacteria</taxon>
        <taxon>Bacillati</taxon>
        <taxon>Bacillota</taxon>
        <taxon>Bacilli</taxon>
        <taxon>Bacillales</taxon>
        <taxon>Bacillaceae</taxon>
        <taxon>Bacillus</taxon>
    </lineage>
</organism>
<keyword evidence="1" id="KW-0812">Transmembrane</keyword>
<protein>
    <submittedName>
        <fullName evidence="2">ABC transporter permease</fullName>
    </submittedName>
</protein>
<keyword evidence="1" id="KW-1133">Transmembrane helix</keyword>